<dbReference type="SUPFAM" id="SSF51735">
    <property type="entry name" value="NAD(P)-binding Rossmann-fold domains"/>
    <property type="match status" value="1"/>
</dbReference>
<dbReference type="InterPro" id="IPR000683">
    <property type="entry name" value="Gfo/Idh/MocA-like_OxRdtase_N"/>
</dbReference>
<gene>
    <name evidence="5" type="ORF">J7W16_17960</name>
</gene>
<protein>
    <submittedName>
        <fullName evidence="5">Gfo/Idh/MocA family oxidoreductase</fullName>
    </submittedName>
</protein>
<dbReference type="Gene3D" id="3.30.360.10">
    <property type="entry name" value="Dihydrodipicolinate Reductase, domain 2"/>
    <property type="match status" value="1"/>
</dbReference>
<dbReference type="Gene3D" id="3.40.50.720">
    <property type="entry name" value="NAD(P)-binding Rossmann-like Domain"/>
    <property type="match status" value="1"/>
</dbReference>
<dbReference type="PANTHER" id="PTHR22604">
    <property type="entry name" value="OXIDOREDUCTASES"/>
    <property type="match status" value="1"/>
</dbReference>
<dbReference type="GO" id="GO:0000166">
    <property type="term" value="F:nucleotide binding"/>
    <property type="evidence" value="ECO:0007669"/>
    <property type="project" value="InterPro"/>
</dbReference>
<evidence type="ECO:0000259" key="4">
    <source>
        <dbReference type="Pfam" id="PF22725"/>
    </source>
</evidence>
<evidence type="ECO:0000313" key="5">
    <source>
        <dbReference type="EMBL" id="MBP3953010.1"/>
    </source>
</evidence>
<dbReference type="PANTHER" id="PTHR22604:SF105">
    <property type="entry name" value="TRANS-1,2-DIHYDROBENZENE-1,2-DIOL DEHYDROGENASE"/>
    <property type="match status" value="1"/>
</dbReference>
<feature type="domain" description="GFO/IDH/MocA-like oxidoreductase" evidence="4">
    <location>
        <begin position="135"/>
        <end position="244"/>
    </location>
</feature>
<evidence type="ECO:0000259" key="3">
    <source>
        <dbReference type="Pfam" id="PF01408"/>
    </source>
</evidence>
<feature type="domain" description="Gfo/Idh/MocA-like oxidoreductase N-terminal" evidence="3">
    <location>
        <begin position="6"/>
        <end position="117"/>
    </location>
</feature>
<dbReference type="Proteomes" id="UP000678228">
    <property type="component" value="Unassembled WGS sequence"/>
</dbReference>
<keyword evidence="6" id="KW-1185">Reference proteome</keyword>
<name>A0A940X0M0_9BACI</name>
<dbReference type="Pfam" id="PF01408">
    <property type="entry name" value="GFO_IDH_MocA"/>
    <property type="match status" value="1"/>
</dbReference>
<evidence type="ECO:0000313" key="6">
    <source>
        <dbReference type="Proteomes" id="UP000678228"/>
    </source>
</evidence>
<comment type="similarity">
    <text evidence="1">Belongs to the Gfo/Idh/MocA family.</text>
</comment>
<dbReference type="SUPFAM" id="SSF55347">
    <property type="entry name" value="Glyceraldehyde-3-phosphate dehydrogenase-like, C-terminal domain"/>
    <property type="match status" value="1"/>
</dbReference>
<proteinExistence type="inferred from homology"/>
<dbReference type="RefSeq" id="WP_210598868.1">
    <property type="nucleotide sequence ID" value="NZ_JAGKSQ010000009.1"/>
</dbReference>
<dbReference type="EMBL" id="JAGKSQ010000009">
    <property type="protein sequence ID" value="MBP3953010.1"/>
    <property type="molecule type" value="Genomic_DNA"/>
</dbReference>
<sequence length="322" mass="36088">MDKRFGWAYIGSGSIAQKTAKQILGTGDHKIVSVWSHHKENADTFAKKYNCLAFENMEDAIRTQGVEGVYIATPHTAHFNNALLALKCQKPVLIEKPITVNTKELEILLEYATKQNLYIGEAMWTKFNPLAKFINEYVEAGNIGDILEFDASFCVWSPRRKRVIRPELGGGALLDLGVYPITYSHMLLGKPSAIDAKTKLNKFGVDGDDKIKLTNKNNSVSTISTSIFKYSSIQANIIGTKGKIKVPNFFSGNKATIISNGKKTVYKTGSSSYTYQFNKVAQDIRLGKLESEEVQHKDSLEIMEIMDECRKQFGVYYENDRA</sequence>
<accession>A0A940X0M0</accession>
<dbReference type="InterPro" id="IPR055170">
    <property type="entry name" value="GFO_IDH_MocA-like_dom"/>
</dbReference>
<dbReference type="InterPro" id="IPR036291">
    <property type="entry name" value="NAD(P)-bd_dom_sf"/>
</dbReference>
<dbReference type="AlphaFoldDB" id="A0A940X0M0"/>
<dbReference type="Pfam" id="PF22725">
    <property type="entry name" value="GFO_IDH_MocA_C3"/>
    <property type="match status" value="1"/>
</dbReference>
<dbReference type="GO" id="GO:0016491">
    <property type="term" value="F:oxidoreductase activity"/>
    <property type="evidence" value="ECO:0007669"/>
    <property type="project" value="UniProtKB-KW"/>
</dbReference>
<evidence type="ECO:0000256" key="2">
    <source>
        <dbReference type="ARBA" id="ARBA00023002"/>
    </source>
</evidence>
<organism evidence="5 6">
    <name type="scientific">Halalkalibacter suaedae</name>
    <dbReference type="NCBI Taxonomy" id="2822140"/>
    <lineage>
        <taxon>Bacteria</taxon>
        <taxon>Bacillati</taxon>
        <taxon>Bacillota</taxon>
        <taxon>Bacilli</taxon>
        <taxon>Bacillales</taxon>
        <taxon>Bacillaceae</taxon>
        <taxon>Halalkalibacter</taxon>
    </lineage>
</organism>
<keyword evidence="2" id="KW-0560">Oxidoreductase</keyword>
<reference evidence="5" key="1">
    <citation type="submission" date="2021-03" db="EMBL/GenBank/DDBJ databases">
        <title>Bacillus suaedae sp. nov., isolated from Suaeda aralocaspica.</title>
        <authorList>
            <person name="Lei R.F.R."/>
        </authorList>
    </citation>
    <scope>NUCLEOTIDE SEQUENCE</scope>
    <source>
        <strain evidence="5">YZJH907-2</strain>
    </source>
</reference>
<comment type="caution">
    <text evidence="5">The sequence shown here is derived from an EMBL/GenBank/DDBJ whole genome shotgun (WGS) entry which is preliminary data.</text>
</comment>
<evidence type="ECO:0000256" key="1">
    <source>
        <dbReference type="ARBA" id="ARBA00010928"/>
    </source>
</evidence>
<dbReference type="InterPro" id="IPR050984">
    <property type="entry name" value="Gfo/Idh/MocA_domain"/>
</dbReference>